<evidence type="ECO:0000259" key="2">
    <source>
        <dbReference type="SMART" id="SM00912"/>
    </source>
</evidence>
<organism evidence="3 4">
    <name type="scientific">Microvirga thermotolerans</name>
    <dbReference type="NCBI Taxonomy" id="2651334"/>
    <lineage>
        <taxon>Bacteria</taxon>
        <taxon>Pseudomonadati</taxon>
        <taxon>Pseudomonadota</taxon>
        <taxon>Alphaproteobacteria</taxon>
        <taxon>Hyphomicrobiales</taxon>
        <taxon>Methylobacteriaceae</taxon>
        <taxon>Microvirga</taxon>
    </lineage>
</organism>
<accession>A0A5P9K299</accession>
<dbReference type="Gene3D" id="2.160.20.10">
    <property type="entry name" value="Single-stranded right-handed beta-helix, Pectin lyase-like"/>
    <property type="match status" value="1"/>
</dbReference>
<feature type="signal peptide" evidence="1">
    <location>
        <begin position="1"/>
        <end position="21"/>
    </location>
</feature>
<evidence type="ECO:0000256" key="1">
    <source>
        <dbReference type="SAM" id="SignalP"/>
    </source>
</evidence>
<proteinExistence type="predicted"/>
<evidence type="ECO:0000313" key="3">
    <source>
        <dbReference type="EMBL" id="QFU16334.1"/>
    </source>
</evidence>
<dbReference type="RefSeq" id="WP_152585978.1">
    <property type="nucleotide sequence ID" value="NZ_CP045423.1"/>
</dbReference>
<dbReference type="InterPro" id="IPR008638">
    <property type="entry name" value="FhaB/CdiA-like_TPS"/>
</dbReference>
<dbReference type="AlphaFoldDB" id="A0A5P9K299"/>
<keyword evidence="1" id="KW-0732">Signal</keyword>
<dbReference type="SUPFAM" id="SSF51126">
    <property type="entry name" value="Pectin lyase-like"/>
    <property type="match status" value="1"/>
</dbReference>
<keyword evidence="4" id="KW-1185">Reference proteome</keyword>
<gene>
    <name evidence="3" type="ORF">GDR74_08910</name>
</gene>
<reference evidence="3 4" key="1">
    <citation type="submission" date="2019-10" db="EMBL/GenBank/DDBJ databases">
        <title>Isolation, Identification of Microvirga thermotolerans HR1, a novel thermophilic bacterium and Comparative Genomics of the genus Microvirga.</title>
        <authorList>
            <person name="Li J."/>
            <person name="Zhang W."/>
            <person name="Lin M."/>
            <person name="Wang J."/>
        </authorList>
    </citation>
    <scope>NUCLEOTIDE SEQUENCE [LARGE SCALE GENOMIC DNA]</scope>
    <source>
        <strain evidence="3 4">HR1</strain>
    </source>
</reference>
<feature type="domain" description="Filamentous haemagglutinin FhaB/tRNA nuclease CdiA-like TPS" evidence="2">
    <location>
        <begin position="46"/>
        <end position="138"/>
    </location>
</feature>
<dbReference type="NCBIfam" id="TIGR01901">
    <property type="entry name" value="adhes_NPXG"/>
    <property type="match status" value="1"/>
</dbReference>
<dbReference type="InterPro" id="IPR011050">
    <property type="entry name" value="Pectin_lyase_fold/virulence"/>
</dbReference>
<dbReference type="InterPro" id="IPR012334">
    <property type="entry name" value="Pectin_lyas_fold"/>
</dbReference>
<protein>
    <submittedName>
        <fullName evidence="3">Filamentous hemagglutinin N-terminal domain-containing protein</fullName>
    </submittedName>
</protein>
<sequence length="653" mass="66593">MRLPLSLVALIGLWGASPVSAQVAPDGGTRTSVTTASTGRVKVNIAPANPSGISHNTYTDFSAPKPGLELNNRGIDASTIVNEVTSSRRSILNGPIEVIGSRAHVVVANPNGITVDGGRFINTGGVALSGGKVRFENAAAGLVNTVVTAGTGDIAIEGAGLSGAMTTLQLVAGRLKIDGPVSNEQVSPSADIALVGGRSEVELDSSVSPLTTLRPWAWRRAFDGAANGIVVDVTPRGSLSASRVRIAVNGRGAGVSYAGKGQATIGDFTISADGKVSTKGATLKSEKSLKIEASAIDIRNSASRQSTVSAVSGSVRLVANSGDITLLGQVTGAQRAEDDPLAKGGVTLKTARDIKLLSENGKRLAIAFASKDDLVVEAGRNVLNDTGRLLANATVVMRVAGRIDNLTGVSGAGTAPIQTMERRQSGFLESLFGIRRRKHTVTGDFGTARIPNQLGYISGEAVDIQSGAVTNSGEIDALDGALLINTGTLVNRGLPAGTYRIEKECGLTCWSRASSNVSFLGGVINAAGSAAITASAVVENGGQITSYGNLSVTAPRVIARATFLPDFSERPAGLFNGFAGPKAILSLSPSGGMFLAPTGTVTVESPQPVVLEGGLIEGKVATVISGGTDVKDPPKAIFLGGTSHIGLLGFLFE</sequence>
<feature type="chain" id="PRO_5024928241" evidence="1">
    <location>
        <begin position="22"/>
        <end position="653"/>
    </location>
</feature>
<evidence type="ECO:0000313" key="4">
    <source>
        <dbReference type="Proteomes" id="UP000325614"/>
    </source>
</evidence>
<name>A0A5P9K299_9HYPH</name>
<dbReference type="SMART" id="SM00912">
    <property type="entry name" value="Haemagg_act"/>
    <property type="match status" value="1"/>
</dbReference>
<dbReference type="EMBL" id="CP045423">
    <property type="protein sequence ID" value="QFU16334.1"/>
    <property type="molecule type" value="Genomic_DNA"/>
</dbReference>
<dbReference type="KEGG" id="mico:GDR74_08910"/>
<dbReference type="Pfam" id="PF05860">
    <property type="entry name" value="TPS"/>
    <property type="match status" value="1"/>
</dbReference>
<dbReference type="Proteomes" id="UP000325614">
    <property type="component" value="Chromosome"/>
</dbReference>